<evidence type="ECO:0000313" key="2">
    <source>
        <dbReference type="EMBL" id="OGG08603.1"/>
    </source>
</evidence>
<dbReference type="EMBL" id="MFJC01000060">
    <property type="protein sequence ID" value="OGG08603.1"/>
    <property type="molecule type" value="Genomic_DNA"/>
</dbReference>
<feature type="transmembrane region" description="Helical" evidence="1">
    <location>
        <begin position="327"/>
        <end position="352"/>
    </location>
</feature>
<feature type="transmembrane region" description="Helical" evidence="1">
    <location>
        <begin position="279"/>
        <end position="306"/>
    </location>
</feature>
<dbReference type="InterPro" id="IPR036259">
    <property type="entry name" value="MFS_trans_sf"/>
</dbReference>
<accession>A0A1F5Z8A6</accession>
<dbReference type="Pfam" id="PF07690">
    <property type="entry name" value="MFS_1"/>
    <property type="match status" value="1"/>
</dbReference>
<organism evidence="2 3">
    <name type="scientific">Candidatus Gottesmanbacteria bacterium RBG_16_43_7</name>
    <dbReference type="NCBI Taxonomy" id="1798373"/>
    <lineage>
        <taxon>Bacteria</taxon>
        <taxon>Candidatus Gottesmaniibacteriota</taxon>
    </lineage>
</organism>
<feature type="transmembrane region" description="Helical" evidence="1">
    <location>
        <begin position="7"/>
        <end position="29"/>
    </location>
</feature>
<feature type="transmembrane region" description="Helical" evidence="1">
    <location>
        <begin position="236"/>
        <end position="259"/>
    </location>
</feature>
<keyword evidence="1" id="KW-0472">Membrane</keyword>
<evidence type="ECO:0008006" key="4">
    <source>
        <dbReference type="Google" id="ProtNLM"/>
    </source>
</evidence>
<keyword evidence="1" id="KW-0812">Transmembrane</keyword>
<dbReference type="InterPro" id="IPR011701">
    <property type="entry name" value="MFS"/>
</dbReference>
<dbReference type="PANTHER" id="PTHR23530:SF1">
    <property type="entry name" value="PERMEASE, MAJOR FACILITATOR SUPERFAMILY-RELATED"/>
    <property type="match status" value="1"/>
</dbReference>
<feature type="transmembrane region" description="Helical" evidence="1">
    <location>
        <begin position="136"/>
        <end position="163"/>
    </location>
</feature>
<dbReference type="Proteomes" id="UP000176854">
    <property type="component" value="Unassembled WGS sequence"/>
</dbReference>
<dbReference type="AlphaFoldDB" id="A0A1F5Z8A6"/>
<dbReference type="Gene3D" id="1.20.1250.20">
    <property type="entry name" value="MFS general substrate transporter like domains"/>
    <property type="match status" value="2"/>
</dbReference>
<dbReference type="STRING" id="1798373.A2154_00660"/>
<reference evidence="2 3" key="1">
    <citation type="journal article" date="2016" name="Nat. Commun.">
        <title>Thousands of microbial genomes shed light on interconnected biogeochemical processes in an aquifer system.</title>
        <authorList>
            <person name="Anantharaman K."/>
            <person name="Brown C.T."/>
            <person name="Hug L.A."/>
            <person name="Sharon I."/>
            <person name="Castelle C.J."/>
            <person name="Probst A.J."/>
            <person name="Thomas B.C."/>
            <person name="Singh A."/>
            <person name="Wilkins M.J."/>
            <person name="Karaoz U."/>
            <person name="Brodie E.L."/>
            <person name="Williams K.H."/>
            <person name="Hubbard S.S."/>
            <person name="Banfield J.F."/>
        </authorList>
    </citation>
    <scope>NUCLEOTIDE SEQUENCE [LARGE SCALE GENOMIC DNA]</scope>
</reference>
<feature type="transmembrane region" description="Helical" evidence="1">
    <location>
        <begin position="68"/>
        <end position="92"/>
    </location>
</feature>
<dbReference type="GO" id="GO:0022857">
    <property type="term" value="F:transmembrane transporter activity"/>
    <property type="evidence" value="ECO:0007669"/>
    <property type="project" value="InterPro"/>
</dbReference>
<evidence type="ECO:0000256" key="1">
    <source>
        <dbReference type="SAM" id="Phobius"/>
    </source>
</evidence>
<feature type="transmembrane region" description="Helical" evidence="1">
    <location>
        <begin position="35"/>
        <end position="56"/>
    </location>
</feature>
<keyword evidence="1" id="KW-1133">Transmembrane helix</keyword>
<feature type="transmembrane region" description="Helical" evidence="1">
    <location>
        <begin position="358"/>
        <end position="376"/>
    </location>
</feature>
<evidence type="ECO:0000313" key="3">
    <source>
        <dbReference type="Proteomes" id="UP000176854"/>
    </source>
</evidence>
<sequence>MRRNIKLLALFNFFCDFRLYSAVMVIYFARVTDSYTLAMSLFAVTMVTSAMLEIPTGIFSDRIERKTTLVLGALASVIAHVFYAIGLSYWILFIGAAFEGLSRAFYSGNNDALLHDSLKSLNKQANFDEYLGKTQAFFQAALAIAAVTGSVIANWSFSLVMWLSVIPQALDLIISTQITEPQVFERKSGNIYLHIKSALSLFRTNFKIRLLSLYSIISQGLGEAAFEFRSAFIQMLWPLWAIGISKTMTFILGSISMWYSSKIIKLLKAERLLFINSAINRIINIIATSVPTVFSPLILTFSAFTYGPSQISEKKIFHNNFTDEQRATMDSLISLGGTLFYGLSAILIGLVADQIGPIKTYFYIQLVLIPMVFLAWKISKIK</sequence>
<protein>
    <recommendedName>
        <fullName evidence="4">Major facilitator superfamily (MFS) profile domain-containing protein</fullName>
    </recommendedName>
</protein>
<dbReference type="InterPro" id="IPR053160">
    <property type="entry name" value="MFS_DHA3_Transporter"/>
</dbReference>
<name>A0A1F5Z8A6_9BACT</name>
<dbReference type="PANTHER" id="PTHR23530">
    <property type="entry name" value="TRANSPORT PROTEIN-RELATED"/>
    <property type="match status" value="1"/>
</dbReference>
<gene>
    <name evidence="2" type="ORF">A2154_00660</name>
</gene>
<comment type="caution">
    <text evidence="2">The sequence shown here is derived from an EMBL/GenBank/DDBJ whole genome shotgun (WGS) entry which is preliminary data.</text>
</comment>
<dbReference type="SUPFAM" id="SSF103473">
    <property type="entry name" value="MFS general substrate transporter"/>
    <property type="match status" value="1"/>
</dbReference>
<proteinExistence type="predicted"/>